<evidence type="ECO:0000313" key="3">
    <source>
        <dbReference type="Proteomes" id="UP001358193"/>
    </source>
</evidence>
<name>A0ABZ0Z6Q8_9CAUD</name>
<dbReference type="EMBL" id="OR769223">
    <property type="protein sequence ID" value="WQJ53905.1"/>
    <property type="molecule type" value="Genomic_DNA"/>
</dbReference>
<keyword evidence="3" id="KW-1185">Reference proteome</keyword>
<dbReference type="Proteomes" id="UP001358193">
    <property type="component" value="Segment"/>
</dbReference>
<accession>A0ABZ0Z6Q8</accession>
<organism evidence="2 3">
    <name type="scientific">phage Lak_Megaphage_Sonny</name>
    <dbReference type="NCBI Taxonomy" id="3109229"/>
    <lineage>
        <taxon>Viruses</taxon>
        <taxon>Duplodnaviria</taxon>
        <taxon>Heunggongvirae</taxon>
        <taxon>Uroviricota</taxon>
        <taxon>Caudoviricetes</taxon>
        <taxon>Caudoviricetes code 15 clade</taxon>
    </lineage>
</organism>
<reference evidence="2 3" key="1">
    <citation type="submission" date="2023-11" db="EMBL/GenBank/DDBJ databases">
        <authorList>
            <person name="Cook R."/>
            <person name="Crisci M."/>
            <person name="Pye H."/>
            <person name="Adriaenssens E."/>
            <person name="Santini J."/>
        </authorList>
    </citation>
    <scope>NUCLEOTIDE SEQUENCE [LARGE SCALE GENOMIC DNA]</scope>
    <source>
        <strain evidence="2">Lak_Megaphage_Sonny</strain>
    </source>
</reference>
<evidence type="ECO:0000256" key="1">
    <source>
        <dbReference type="SAM" id="Coils"/>
    </source>
</evidence>
<keyword evidence="1" id="KW-0175">Coiled coil</keyword>
<protein>
    <submittedName>
        <fullName evidence="2">Uncharacterized protein</fullName>
    </submittedName>
</protein>
<proteinExistence type="predicted"/>
<sequence length="67" mass="8200">MTVNDVNNFTYEWAQIIYDKLEKDKEDEAKRREEENAKQEEEYKNQQQLMANQYNFGNMPNFNMLND</sequence>
<feature type="coiled-coil region" evidence="1">
    <location>
        <begin position="18"/>
        <end position="49"/>
    </location>
</feature>
<evidence type="ECO:0000313" key="2">
    <source>
        <dbReference type="EMBL" id="WQJ53905.1"/>
    </source>
</evidence>